<accession>A0A1U9K2X8</accession>
<dbReference type="SMART" id="SM00480">
    <property type="entry name" value="POL3Bc"/>
    <property type="match status" value="1"/>
</dbReference>
<dbReference type="Pfam" id="PF02767">
    <property type="entry name" value="DNA_pol3_beta_2"/>
    <property type="match status" value="1"/>
</dbReference>
<dbReference type="Proteomes" id="UP000188603">
    <property type="component" value="Chromosome"/>
</dbReference>
<feature type="domain" description="DNA polymerase III beta sliding clamp central" evidence="12">
    <location>
        <begin position="132"/>
        <end position="247"/>
    </location>
</feature>
<dbReference type="InterPro" id="IPR022637">
    <property type="entry name" value="DNA_polIII_beta_cen"/>
</dbReference>
<dbReference type="InterPro" id="IPR022634">
    <property type="entry name" value="DNA_polIII_beta_N"/>
</dbReference>
<keyword evidence="8 10" id="KW-0239">DNA-directed DNA polymerase</keyword>
<keyword evidence="7 10" id="KW-0235">DNA replication</keyword>
<dbReference type="InterPro" id="IPR001001">
    <property type="entry name" value="DNA_polIII_beta"/>
</dbReference>
<feature type="domain" description="DNA polymerase III beta sliding clamp N-terminal" evidence="11">
    <location>
        <begin position="1"/>
        <end position="122"/>
    </location>
</feature>
<keyword evidence="15" id="KW-1185">Reference proteome</keyword>
<dbReference type="AlphaFoldDB" id="A0A1U9K2X8"/>
<protein>
    <recommendedName>
        <fullName evidence="3 10">Beta sliding clamp</fullName>
    </recommendedName>
</protein>
<dbReference type="GO" id="GO:0008408">
    <property type="term" value="F:3'-5' exonuclease activity"/>
    <property type="evidence" value="ECO:0007669"/>
    <property type="project" value="InterPro"/>
</dbReference>
<dbReference type="GO" id="GO:0003887">
    <property type="term" value="F:DNA-directed DNA polymerase activity"/>
    <property type="evidence" value="ECO:0007669"/>
    <property type="project" value="UniProtKB-UniRule"/>
</dbReference>
<evidence type="ECO:0000256" key="7">
    <source>
        <dbReference type="ARBA" id="ARBA00022705"/>
    </source>
</evidence>
<evidence type="ECO:0000259" key="13">
    <source>
        <dbReference type="Pfam" id="PF02768"/>
    </source>
</evidence>
<comment type="subcellular location">
    <subcellularLocation>
        <location evidence="1 10">Cytoplasm</location>
    </subcellularLocation>
</comment>
<dbReference type="FunFam" id="3.10.150.10:FF:000007">
    <property type="entry name" value="Beta sliding clamp"/>
    <property type="match status" value="1"/>
</dbReference>
<evidence type="ECO:0000256" key="6">
    <source>
        <dbReference type="ARBA" id="ARBA00022695"/>
    </source>
</evidence>
<dbReference type="RefSeq" id="WP_077718238.1">
    <property type="nucleotide sequence ID" value="NZ_CP019699.1"/>
</dbReference>
<evidence type="ECO:0000313" key="15">
    <source>
        <dbReference type="Proteomes" id="UP000188603"/>
    </source>
</evidence>
<evidence type="ECO:0000256" key="4">
    <source>
        <dbReference type="ARBA" id="ARBA00022490"/>
    </source>
</evidence>
<keyword evidence="5 10" id="KW-0808">Transferase</keyword>
<dbReference type="InterPro" id="IPR046938">
    <property type="entry name" value="DNA_clamp_sf"/>
</dbReference>
<evidence type="ECO:0000256" key="2">
    <source>
        <dbReference type="ARBA" id="ARBA00010752"/>
    </source>
</evidence>
<comment type="similarity">
    <text evidence="2 10">Belongs to the beta sliding clamp family.</text>
</comment>
<dbReference type="CDD" id="cd00140">
    <property type="entry name" value="beta_clamp"/>
    <property type="match status" value="1"/>
</dbReference>
<comment type="subunit">
    <text evidence="10">Forms a ring-shaped head-to-tail homodimer around DNA.</text>
</comment>
<evidence type="ECO:0000313" key="14">
    <source>
        <dbReference type="EMBL" id="AQS54425.1"/>
    </source>
</evidence>
<dbReference type="PIRSF" id="PIRSF000804">
    <property type="entry name" value="DNA_pol_III_b"/>
    <property type="match status" value="1"/>
</dbReference>
<dbReference type="GO" id="GO:0003677">
    <property type="term" value="F:DNA binding"/>
    <property type="evidence" value="ECO:0007669"/>
    <property type="project" value="UniProtKB-UniRule"/>
</dbReference>
<feature type="domain" description="DNA polymerase III beta sliding clamp C-terminal" evidence="13">
    <location>
        <begin position="250"/>
        <end position="371"/>
    </location>
</feature>
<dbReference type="InterPro" id="IPR022635">
    <property type="entry name" value="DNA_polIII_beta_C"/>
</dbReference>
<dbReference type="OrthoDB" id="8421503at2"/>
<dbReference type="EMBL" id="CP019699">
    <property type="protein sequence ID" value="AQS54425.1"/>
    <property type="molecule type" value="Genomic_DNA"/>
</dbReference>
<dbReference type="Pfam" id="PF02768">
    <property type="entry name" value="DNA_pol3_beta_3"/>
    <property type="match status" value="1"/>
</dbReference>
<sequence length="373" mass="41034">MKFTIPKQSLVDAVSHVNIAVSSRTTIPVLTGIKLEVDETGCTLTASDSDISVQVHVPPTSLDIAHGGKVVLTARLFVDIVRKLPAETVEVEVGEQYTTTIRSGQSQFQLNGMDPDEFPRLPQMQGERTFSVESSLLKTMIRQSSFSVSTVETRPVLTGVFWQLNDGVLRFTATDSHRLALREAQVEVAGEPQVNEAIVPGKSLVEMNKILKDDDRMVDVVLTDNQLLVKTENLLFYSRLLEGNYPDTSRIIPQSSKMTAILNREDLLGCIERASLLTKSGKNNVVKLTADDDLLQISANTPEIGKVSETVDVTELTGEALKISFNAKFVIDALRALDSEQVRVSFTGAMAPFVIQPTDQDAILYLILPVRTY</sequence>
<dbReference type="PANTHER" id="PTHR30478:SF0">
    <property type="entry name" value="BETA SLIDING CLAMP"/>
    <property type="match status" value="1"/>
</dbReference>
<keyword evidence="9" id="KW-0238">DNA-binding</keyword>
<dbReference type="SUPFAM" id="SSF55979">
    <property type="entry name" value="DNA clamp"/>
    <property type="match status" value="3"/>
</dbReference>
<organism evidence="14 15">
    <name type="scientific">Novibacillus thermophilus</name>
    <dbReference type="NCBI Taxonomy" id="1471761"/>
    <lineage>
        <taxon>Bacteria</taxon>
        <taxon>Bacillati</taxon>
        <taxon>Bacillota</taxon>
        <taxon>Bacilli</taxon>
        <taxon>Bacillales</taxon>
        <taxon>Thermoactinomycetaceae</taxon>
        <taxon>Novibacillus</taxon>
    </lineage>
</organism>
<evidence type="ECO:0000256" key="5">
    <source>
        <dbReference type="ARBA" id="ARBA00022679"/>
    </source>
</evidence>
<dbReference type="KEGG" id="ntr:B0W44_00010"/>
<dbReference type="Gene3D" id="3.10.150.10">
    <property type="entry name" value="DNA Polymerase III, subunit A, domain 2"/>
    <property type="match status" value="1"/>
</dbReference>
<gene>
    <name evidence="14" type="ORF">B0W44_00010</name>
</gene>
<evidence type="ECO:0000259" key="12">
    <source>
        <dbReference type="Pfam" id="PF02767"/>
    </source>
</evidence>
<proteinExistence type="inferred from homology"/>
<evidence type="ECO:0000256" key="8">
    <source>
        <dbReference type="ARBA" id="ARBA00022932"/>
    </source>
</evidence>
<evidence type="ECO:0000256" key="3">
    <source>
        <dbReference type="ARBA" id="ARBA00021035"/>
    </source>
</evidence>
<evidence type="ECO:0000256" key="1">
    <source>
        <dbReference type="ARBA" id="ARBA00004496"/>
    </source>
</evidence>
<dbReference type="STRING" id="1471761.B0W44_00010"/>
<evidence type="ECO:0000259" key="11">
    <source>
        <dbReference type="Pfam" id="PF00712"/>
    </source>
</evidence>
<reference evidence="14 15" key="1">
    <citation type="journal article" date="2015" name="Int. J. Syst. Evol. Microbiol.">
        <title>Novibacillus thermophilus gen. nov., sp. nov., a Gram-staining-negative and moderately thermophilic member of the family Thermoactinomycetaceae.</title>
        <authorList>
            <person name="Yang G."/>
            <person name="Chen J."/>
            <person name="Zhou S."/>
        </authorList>
    </citation>
    <scope>NUCLEOTIDE SEQUENCE [LARGE SCALE GENOMIC DNA]</scope>
    <source>
        <strain evidence="14 15">SG-1</strain>
    </source>
</reference>
<evidence type="ECO:0000256" key="9">
    <source>
        <dbReference type="ARBA" id="ARBA00023125"/>
    </source>
</evidence>
<evidence type="ECO:0000256" key="10">
    <source>
        <dbReference type="PIRNR" id="PIRNR000804"/>
    </source>
</evidence>
<keyword evidence="4 10" id="KW-0963">Cytoplasm</keyword>
<keyword evidence="6 10" id="KW-0548">Nucleotidyltransferase</keyword>
<dbReference type="PANTHER" id="PTHR30478">
    <property type="entry name" value="DNA POLYMERASE III SUBUNIT BETA"/>
    <property type="match status" value="1"/>
</dbReference>
<dbReference type="Gene3D" id="3.70.10.10">
    <property type="match status" value="1"/>
</dbReference>
<dbReference type="GO" id="GO:0009360">
    <property type="term" value="C:DNA polymerase III complex"/>
    <property type="evidence" value="ECO:0007669"/>
    <property type="project" value="InterPro"/>
</dbReference>
<name>A0A1U9K2X8_9BACL</name>
<dbReference type="Pfam" id="PF00712">
    <property type="entry name" value="DNA_pol3_beta"/>
    <property type="match status" value="1"/>
</dbReference>
<comment type="function">
    <text evidence="10">Confers DNA tethering and processivity to DNA polymerases and other proteins. Acts as a clamp, forming a ring around DNA (a reaction catalyzed by the clamp-loading complex) which diffuses in an ATP-independent manner freely and bidirectionally along dsDNA. Initially characterized for its ability to contact the catalytic subunit of DNA polymerase III (Pol III), a complex, multichain enzyme responsible for most of the replicative synthesis in bacteria; Pol III exhibits 3'-5' exonuclease proofreading activity. The beta chain is required for initiation of replication as well as for processivity of DNA replication.</text>
</comment>
<dbReference type="GO" id="GO:0006271">
    <property type="term" value="P:DNA strand elongation involved in DNA replication"/>
    <property type="evidence" value="ECO:0007669"/>
    <property type="project" value="TreeGrafter"/>
</dbReference>
<dbReference type="NCBIfam" id="TIGR00663">
    <property type="entry name" value="dnan"/>
    <property type="match status" value="1"/>
</dbReference>
<dbReference type="GO" id="GO:0005737">
    <property type="term" value="C:cytoplasm"/>
    <property type="evidence" value="ECO:0007669"/>
    <property type="project" value="UniProtKB-SubCell"/>
</dbReference>